<dbReference type="EMBL" id="CADCTW010000029">
    <property type="protein sequence ID" value="CAA9301509.1"/>
    <property type="molecule type" value="Genomic_DNA"/>
</dbReference>
<evidence type="ECO:0000313" key="2">
    <source>
        <dbReference type="EMBL" id="CAA9301509.1"/>
    </source>
</evidence>
<accession>A0A6J4KCF5</accession>
<sequence length="218" mass="22386">MTPETGRRATTGQLLARAIAELDGRYETSGSACLGDVLAALGPRAGALGAALLALPLVSPMNLGPVTLAASAAIGLLGLGMLRRGDPPPLPARLLAVPVPRPVFRVMRAMLARLSRWIERPQPARTAAWVRGSVGRRICGAGIVAGAALLAIPVPILPLTNTFPALAVVFFVLGWSNRDARLTAWGMAALLAGAAVFAALGIAVATVGWPAIRAALPF</sequence>
<dbReference type="PANTHER" id="PTHR41795">
    <property type="entry name" value="EXOPOLYSACCHARIDE SYNTHESIS PROTEIN"/>
    <property type="match status" value="1"/>
</dbReference>
<protein>
    <submittedName>
        <fullName evidence="2">Exopolysaccharide synthesis, ExoD</fullName>
    </submittedName>
</protein>
<dbReference type="InterPro" id="IPR010331">
    <property type="entry name" value="ExoD"/>
</dbReference>
<dbReference type="AlphaFoldDB" id="A0A6J4KCF5"/>
<keyword evidence="1" id="KW-0472">Membrane</keyword>
<dbReference type="PANTHER" id="PTHR41795:SF1">
    <property type="entry name" value="EXOPOLYSACCHARIDE SYNTHESIS PROTEIN"/>
    <property type="match status" value="1"/>
</dbReference>
<reference evidence="2" key="1">
    <citation type="submission" date="2020-02" db="EMBL/GenBank/DDBJ databases">
        <authorList>
            <person name="Meier V. D."/>
        </authorList>
    </citation>
    <scope>NUCLEOTIDE SEQUENCE</scope>
    <source>
        <strain evidence="2">AVDCRST_MAG68</strain>
    </source>
</reference>
<feature type="transmembrane region" description="Helical" evidence="1">
    <location>
        <begin position="158"/>
        <end position="176"/>
    </location>
</feature>
<organism evidence="2">
    <name type="scientific">uncultured Gemmatimonadota bacterium</name>
    <dbReference type="NCBI Taxonomy" id="203437"/>
    <lineage>
        <taxon>Bacteria</taxon>
        <taxon>Pseudomonadati</taxon>
        <taxon>Gemmatimonadota</taxon>
        <taxon>environmental samples</taxon>
    </lineage>
</organism>
<dbReference type="Pfam" id="PF06055">
    <property type="entry name" value="ExoD"/>
    <property type="match status" value="1"/>
</dbReference>
<gene>
    <name evidence="2" type="ORF">AVDCRST_MAG68-489</name>
</gene>
<keyword evidence="1" id="KW-1133">Transmembrane helix</keyword>
<proteinExistence type="predicted"/>
<feature type="transmembrane region" description="Helical" evidence="1">
    <location>
        <begin position="188"/>
        <end position="212"/>
    </location>
</feature>
<feature type="transmembrane region" description="Helical" evidence="1">
    <location>
        <begin position="134"/>
        <end position="152"/>
    </location>
</feature>
<keyword evidence="1" id="KW-0812">Transmembrane</keyword>
<evidence type="ECO:0000256" key="1">
    <source>
        <dbReference type="SAM" id="Phobius"/>
    </source>
</evidence>
<name>A0A6J4KCF5_9BACT</name>